<dbReference type="Pfam" id="PF07729">
    <property type="entry name" value="FCD"/>
    <property type="match status" value="1"/>
</dbReference>
<dbReference type="Pfam" id="PF00392">
    <property type="entry name" value="GntR"/>
    <property type="match status" value="1"/>
</dbReference>
<sequence>MTSATSPHSGVDGRHFRHVVGHLASGVTIVTTAEDEITYGMTASSVTSLSADPATMLACLNNSGPTAAAVARSGRYAVNVLGEANGTLATRFATPHDDKFAGVPLLDSVLGVPLLADALAHLECEVVERIMAGTHSIFVGRVVAATAYSGRPLTYFRGGFGRFALAQEDAAYRTVRDLVLKRAFAPGSVITVVDLADGIEIEPSSAFYALTRLEADGLVTREADRGYVVTAFDARTSDTTFDARLVIELGVIEQVVGELGAREKNKFRQRFDAMAEFLRDDRFVDFDAYLDANYRFHETLVDFAGSRVLTTMFEGLAIKQVMTRSFGATQESSQRFLQEQQRIVEAFEAGDKAGARDAARAYNTLAKDRAREVLAMHGGVL</sequence>
<keyword evidence="3" id="KW-0805">Transcription regulation</keyword>
<dbReference type="InterPro" id="IPR050268">
    <property type="entry name" value="NADH-dep_flavin_reductase"/>
</dbReference>
<dbReference type="Pfam" id="PF01613">
    <property type="entry name" value="Flavin_Reduct"/>
    <property type="match status" value="1"/>
</dbReference>
<dbReference type="SUPFAM" id="SSF48008">
    <property type="entry name" value="GntR ligand-binding domain-like"/>
    <property type="match status" value="1"/>
</dbReference>
<dbReference type="GO" id="GO:0010181">
    <property type="term" value="F:FMN binding"/>
    <property type="evidence" value="ECO:0007669"/>
    <property type="project" value="InterPro"/>
</dbReference>
<feature type="domain" description="Flavin reductase like" evidence="7">
    <location>
        <begin position="20"/>
        <end position="162"/>
    </location>
</feature>
<dbReference type="InterPro" id="IPR012349">
    <property type="entry name" value="Split_barrel_FMN-bd"/>
</dbReference>
<comment type="similarity">
    <text evidence="1">Belongs to the non-flavoprotein flavin reductase family.</text>
</comment>
<evidence type="ECO:0000313" key="9">
    <source>
        <dbReference type="Proteomes" id="UP000319769"/>
    </source>
</evidence>
<evidence type="ECO:0000256" key="5">
    <source>
        <dbReference type="ARBA" id="ARBA00023163"/>
    </source>
</evidence>
<dbReference type="SMART" id="SM00895">
    <property type="entry name" value="FCD"/>
    <property type="match status" value="1"/>
</dbReference>
<keyword evidence="9" id="KW-1185">Reference proteome</keyword>
<evidence type="ECO:0000313" key="8">
    <source>
        <dbReference type="EMBL" id="KAA9160691.1"/>
    </source>
</evidence>
<dbReference type="InterPro" id="IPR000524">
    <property type="entry name" value="Tscrpt_reg_HTH_GntR"/>
</dbReference>
<name>A0A5N0V6N1_9PSEU</name>
<reference evidence="8" key="1">
    <citation type="submission" date="2019-09" db="EMBL/GenBank/DDBJ databases">
        <authorList>
            <person name="Teo W.F.A."/>
            <person name="Duangmal K."/>
        </authorList>
    </citation>
    <scope>NUCLEOTIDE SEQUENCE [LARGE SCALE GENOMIC DNA]</scope>
    <source>
        <strain evidence="8">K81G1</strain>
    </source>
</reference>
<dbReference type="Gene3D" id="1.20.120.530">
    <property type="entry name" value="GntR ligand-binding domain-like"/>
    <property type="match status" value="1"/>
</dbReference>
<feature type="domain" description="GntR C-terminal" evidence="6">
    <location>
        <begin position="239"/>
        <end position="365"/>
    </location>
</feature>
<evidence type="ECO:0000256" key="4">
    <source>
        <dbReference type="ARBA" id="ARBA00023125"/>
    </source>
</evidence>
<dbReference type="Proteomes" id="UP000319769">
    <property type="component" value="Unassembled WGS sequence"/>
</dbReference>
<dbReference type="GO" id="GO:0003700">
    <property type="term" value="F:DNA-binding transcription factor activity"/>
    <property type="evidence" value="ECO:0007669"/>
    <property type="project" value="InterPro"/>
</dbReference>
<dbReference type="PANTHER" id="PTHR30466">
    <property type="entry name" value="FLAVIN REDUCTASE"/>
    <property type="match status" value="1"/>
</dbReference>
<dbReference type="Gene3D" id="1.10.10.10">
    <property type="entry name" value="Winged helix-like DNA-binding domain superfamily/Winged helix DNA-binding domain"/>
    <property type="match status" value="1"/>
</dbReference>
<gene>
    <name evidence="8" type="ORF">FPZ12_016210</name>
</gene>
<dbReference type="SUPFAM" id="SSF50475">
    <property type="entry name" value="FMN-binding split barrel"/>
    <property type="match status" value="1"/>
</dbReference>
<dbReference type="SUPFAM" id="SSF46785">
    <property type="entry name" value="Winged helix' DNA-binding domain"/>
    <property type="match status" value="1"/>
</dbReference>
<evidence type="ECO:0000256" key="3">
    <source>
        <dbReference type="ARBA" id="ARBA00023015"/>
    </source>
</evidence>
<dbReference type="EMBL" id="VMNW02000020">
    <property type="protein sequence ID" value="KAA9160691.1"/>
    <property type="molecule type" value="Genomic_DNA"/>
</dbReference>
<dbReference type="RefSeq" id="WP_144752397.1">
    <property type="nucleotide sequence ID" value="NZ_VMNW02000020.1"/>
</dbReference>
<proteinExistence type="inferred from homology"/>
<keyword evidence="4" id="KW-0238">DNA-binding</keyword>
<dbReference type="PANTHER" id="PTHR30466:SF11">
    <property type="entry name" value="FLAVIN-DEPENDENT MONOOXYGENASE, REDUCTASE SUBUNIT HSAB"/>
    <property type="match status" value="1"/>
</dbReference>
<organism evidence="8 9">
    <name type="scientific">Amycolatopsis acidicola</name>
    <dbReference type="NCBI Taxonomy" id="2596893"/>
    <lineage>
        <taxon>Bacteria</taxon>
        <taxon>Bacillati</taxon>
        <taxon>Actinomycetota</taxon>
        <taxon>Actinomycetes</taxon>
        <taxon>Pseudonocardiales</taxon>
        <taxon>Pseudonocardiaceae</taxon>
        <taxon>Amycolatopsis</taxon>
    </lineage>
</organism>
<keyword evidence="5" id="KW-0804">Transcription</keyword>
<dbReference type="SMART" id="SM00903">
    <property type="entry name" value="Flavin_Reduct"/>
    <property type="match status" value="1"/>
</dbReference>
<evidence type="ECO:0000259" key="7">
    <source>
        <dbReference type="SMART" id="SM00903"/>
    </source>
</evidence>
<dbReference type="GO" id="GO:0003677">
    <property type="term" value="F:DNA binding"/>
    <property type="evidence" value="ECO:0007669"/>
    <property type="project" value="UniProtKB-KW"/>
</dbReference>
<evidence type="ECO:0000256" key="2">
    <source>
        <dbReference type="ARBA" id="ARBA00023002"/>
    </source>
</evidence>
<dbReference type="InterPro" id="IPR002563">
    <property type="entry name" value="Flavin_Rdtase-like_dom"/>
</dbReference>
<evidence type="ECO:0000259" key="6">
    <source>
        <dbReference type="SMART" id="SM00895"/>
    </source>
</evidence>
<dbReference type="GO" id="GO:0042602">
    <property type="term" value="F:riboflavin reductase (NADPH) activity"/>
    <property type="evidence" value="ECO:0007669"/>
    <property type="project" value="TreeGrafter"/>
</dbReference>
<keyword evidence="2" id="KW-0560">Oxidoreductase</keyword>
<dbReference type="AlphaFoldDB" id="A0A5N0V6N1"/>
<dbReference type="InterPro" id="IPR011711">
    <property type="entry name" value="GntR_C"/>
</dbReference>
<comment type="caution">
    <text evidence="8">The sequence shown here is derived from an EMBL/GenBank/DDBJ whole genome shotgun (WGS) entry which is preliminary data.</text>
</comment>
<accession>A0A5N0V6N1</accession>
<dbReference type="InterPro" id="IPR036390">
    <property type="entry name" value="WH_DNA-bd_sf"/>
</dbReference>
<dbReference type="InterPro" id="IPR036388">
    <property type="entry name" value="WH-like_DNA-bd_sf"/>
</dbReference>
<evidence type="ECO:0000256" key="1">
    <source>
        <dbReference type="ARBA" id="ARBA00008898"/>
    </source>
</evidence>
<dbReference type="OrthoDB" id="9792858at2"/>
<dbReference type="InterPro" id="IPR008920">
    <property type="entry name" value="TF_FadR/GntR_C"/>
</dbReference>
<dbReference type="Gene3D" id="2.30.110.10">
    <property type="entry name" value="Electron Transport, Fmn-binding Protein, Chain A"/>
    <property type="match status" value="1"/>
</dbReference>
<protein>
    <submittedName>
        <fullName evidence="8">FCD domain-containing protein</fullName>
    </submittedName>
</protein>